<sequence length="298" mass="33953">MEESLTSKLGSMIQTAMDQILIKVMTAVPTMISKHIMAAPASSAAVIALQEPGLGAALPNYMTFQQDAASCLLVHKAYTANIVDLDLQLEYSYVMVTILPLRRRDSPLHVLNVYCSPKLKQGYTAWSQHLLKHLRSQETQIQLSEAVTDVDNHLLHLWEARRSLVRRWRRQKHNTKLKARISELTQRTAEYAAQLADSNWADRCNTAARQMSSRNTWRLFRTFIAPTQTRTETQKHLHRAVHAFPGNMTQLAQKLRDQYLCTAQDSRGSAYSYEGKEHTELGQPFQLHDLRAALAKMK</sequence>
<name>A0ACB8D4L7_DERSI</name>
<protein>
    <submittedName>
        <fullName evidence="1">Uncharacterized protein</fullName>
    </submittedName>
</protein>
<dbReference type="Proteomes" id="UP000821865">
    <property type="component" value="Chromosome 3"/>
</dbReference>
<organism evidence="1 2">
    <name type="scientific">Dermacentor silvarum</name>
    <name type="common">Tick</name>
    <dbReference type="NCBI Taxonomy" id="543639"/>
    <lineage>
        <taxon>Eukaryota</taxon>
        <taxon>Metazoa</taxon>
        <taxon>Ecdysozoa</taxon>
        <taxon>Arthropoda</taxon>
        <taxon>Chelicerata</taxon>
        <taxon>Arachnida</taxon>
        <taxon>Acari</taxon>
        <taxon>Parasitiformes</taxon>
        <taxon>Ixodida</taxon>
        <taxon>Ixodoidea</taxon>
        <taxon>Ixodidae</taxon>
        <taxon>Rhipicephalinae</taxon>
        <taxon>Dermacentor</taxon>
    </lineage>
</organism>
<comment type="caution">
    <text evidence="1">The sequence shown here is derived from an EMBL/GenBank/DDBJ whole genome shotgun (WGS) entry which is preliminary data.</text>
</comment>
<gene>
    <name evidence="1" type="ORF">HPB49_010240</name>
</gene>
<keyword evidence="2" id="KW-1185">Reference proteome</keyword>
<proteinExistence type="predicted"/>
<evidence type="ECO:0000313" key="2">
    <source>
        <dbReference type="Proteomes" id="UP000821865"/>
    </source>
</evidence>
<dbReference type="EMBL" id="CM023472">
    <property type="protein sequence ID" value="KAH7959315.1"/>
    <property type="molecule type" value="Genomic_DNA"/>
</dbReference>
<accession>A0ACB8D4L7</accession>
<evidence type="ECO:0000313" key="1">
    <source>
        <dbReference type="EMBL" id="KAH7959315.1"/>
    </source>
</evidence>
<reference evidence="1" key="1">
    <citation type="submission" date="2020-05" db="EMBL/GenBank/DDBJ databases">
        <title>Large-scale comparative analyses of tick genomes elucidate their genetic diversity and vector capacities.</title>
        <authorList>
            <person name="Jia N."/>
            <person name="Wang J."/>
            <person name="Shi W."/>
            <person name="Du L."/>
            <person name="Sun Y."/>
            <person name="Zhan W."/>
            <person name="Jiang J."/>
            <person name="Wang Q."/>
            <person name="Zhang B."/>
            <person name="Ji P."/>
            <person name="Sakyi L.B."/>
            <person name="Cui X."/>
            <person name="Yuan T."/>
            <person name="Jiang B."/>
            <person name="Yang W."/>
            <person name="Lam T.T.-Y."/>
            <person name="Chang Q."/>
            <person name="Ding S."/>
            <person name="Wang X."/>
            <person name="Zhu J."/>
            <person name="Ruan X."/>
            <person name="Zhao L."/>
            <person name="Wei J."/>
            <person name="Que T."/>
            <person name="Du C."/>
            <person name="Cheng J."/>
            <person name="Dai P."/>
            <person name="Han X."/>
            <person name="Huang E."/>
            <person name="Gao Y."/>
            <person name="Liu J."/>
            <person name="Shao H."/>
            <person name="Ye R."/>
            <person name="Li L."/>
            <person name="Wei W."/>
            <person name="Wang X."/>
            <person name="Wang C."/>
            <person name="Yang T."/>
            <person name="Huo Q."/>
            <person name="Li W."/>
            <person name="Guo W."/>
            <person name="Chen H."/>
            <person name="Zhou L."/>
            <person name="Ni X."/>
            <person name="Tian J."/>
            <person name="Zhou Y."/>
            <person name="Sheng Y."/>
            <person name="Liu T."/>
            <person name="Pan Y."/>
            <person name="Xia L."/>
            <person name="Li J."/>
            <person name="Zhao F."/>
            <person name="Cao W."/>
        </authorList>
    </citation>
    <scope>NUCLEOTIDE SEQUENCE</scope>
    <source>
        <strain evidence="1">Dsil-2018</strain>
    </source>
</reference>